<gene>
    <name evidence="1" type="ORF">SMTD_LOCUS15858</name>
</gene>
<keyword evidence="2" id="KW-1185">Reference proteome</keyword>
<dbReference type="AlphaFoldDB" id="A0A183PNC2"/>
<dbReference type="EMBL" id="UZAL01036392">
    <property type="protein sequence ID" value="VDP69733.1"/>
    <property type="molecule type" value="Genomic_DNA"/>
</dbReference>
<protein>
    <submittedName>
        <fullName evidence="1">Uncharacterized protein</fullName>
    </submittedName>
</protein>
<name>A0A183PNC2_9TREM</name>
<feature type="non-terminal residue" evidence="1">
    <location>
        <position position="1"/>
    </location>
</feature>
<evidence type="ECO:0000313" key="1">
    <source>
        <dbReference type="EMBL" id="VDP69733.1"/>
    </source>
</evidence>
<reference evidence="1 2" key="1">
    <citation type="submission" date="2018-11" db="EMBL/GenBank/DDBJ databases">
        <authorList>
            <consortium name="Pathogen Informatics"/>
        </authorList>
    </citation>
    <scope>NUCLEOTIDE SEQUENCE [LARGE SCALE GENOMIC DNA]</scope>
    <source>
        <strain>Denwood</strain>
        <strain evidence="2">Zambia</strain>
    </source>
</reference>
<accession>A0A183PNC2</accession>
<dbReference type="Proteomes" id="UP000269396">
    <property type="component" value="Unassembled WGS sequence"/>
</dbReference>
<dbReference type="STRING" id="31246.A0A183PNC2"/>
<proteinExistence type="predicted"/>
<organism evidence="1 2">
    <name type="scientific">Schistosoma mattheei</name>
    <dbReference type="NCBI Taxonomy" id="31246"/>
    <lineage>
        <taxon>Eukaryota</taxon>
        <taxon>Metazoa</taxon>
        <taxon>Spiralia</taxon>
        <taxon>Lophotrochozoa</taxon>
        <taxon>Platyhelminthes</taxon>
        <taxon>Trematoda</taxon>
        <taxon>Digenea</taxon>
        <taxon>Strigeidida</taxon>
        <taxon>Schistosomatoidea</taxon>
        <taxon>Schistosomatidae</taxon>
        <taxon>Schistosoma</taxon>
    </lineage>
</organism>
<sequence length="283" mass="32524">NFDLEVDLKSSSYTWQFIDLYNNPINPSRIGQHVEIQNGRTLSIKHLHPSIIQDHIRGRCIIIMSVPIPVDIELRDDLPPIQEYGSSYFKFTKKITTDQGIKEGEESAVTIVTESIEETTISVKEGEKEEEEEQVTESIQDRNFHLKIDSSTNTIYPMDKSKYTILARVQRALDLSCQAVFTDNPPETNDQFPKLIWYYRQPEIPGDVPIPSQLLPISPPRMETLSILPQTDYKIAISSDTYTFRDDNAEFQCQAFMNDDEPVDKITIFIQTKGCKQFINTPK</sequence>
<evidence type="ECO:0000313" key="2">
    <source>
        <dbReference type="Proteomes" id="UP000269396"/>
    </source>
</evidence>